<evidence type="ECO:0000313" key="3">
    <source>
        <dbReference type="Proteomes" id="UP000176951"/>
    </source>
</evidence>
<feature type="region of interest" description="Disordered" evidence="1">
    <location>
        <begin position="91"/>
        <end position="110"/>
    </location>
</feature>
<evidence type="ECO:0000256" key="1">
    <source>
        <dbReference type="SAM" id="MobiDB-lite"/>
    </source>
</evidence>
<accession>A0A1G2PTA6</accession>
<sequence length="394" mass="44445">MEPLEDLVKRDEDRVKDGFSKKIKWRREILGRGKVITVPYVEEEKLVHGEFQPKRVVTLAQLFDDEDEPEDLAEAPGSGSGEVGEVIGEMPLSVQGSDGDGDQEPGDEGADHIEEDAYLLGRQLSEELKLPNLSEKRKRFPTNEYTFDLTDRHRGSGQVLDKKETLKRIVKTNLQLGIVDKDNIDAADMIVGPNDKVYRVLSRERVYKSRAVVFFGRDYSGSMFGDPTKALVAQHLMIYSWLLVQYDKLVIPRFIVHDTVAREVSPRQYFALNSGGGTLITSLYKKINEIVETEGLAEDYDIFVFQGTDGDDWDRRGDAVAELNKILGYARRVGVTLFKHPYLMASGGKTTFEIYIETAGIEKRSDVFRMHAMPGFNVSDEMNLNALKALIAQD</sequence>
<dbReference type="Pfam" id="PF04285">
    <property type="entry name" value="DUF444"/>
    <property type="match status" value="1"/>
</dbReference>
<name>A0A1G2PTA6_9BACT</name>
<gene>
    <name evidence="2" type="ORF">A3A97_03630</name>
</gene>
<comment type="caution">
    <text evidence="2">The sequence shown here is derived from an EMBL/GenBank/DDBJ whole genome shotgun (WGS) entry which is preliminary data.</text>
</comment>
<dbReference type="PANTHER" id="PTHR30510:SF2">
    <property type="entry name" value="UPF0229 PROTEIN YEAH"/>
    <property type="match status" value="1"/>
</dbReference>
<dbReference type="InterPro" id="IPR006698">
    <property type="entry name" value="UPF0229"/>
</dbReference>
<organism evidence="2 3">
    <name type="scientific">Candidatus Terrybacteria bacterium RIFCSPLOWO2_01_FULL_40_23</name>
    <dbReference type="NCBI Taxonomy" id="1802366"/>
    <lineage>
        <taxon>Bacteria</taxon>
        <taxon>Candidatus Terryibacteriota</taxon>
    </lineage>
</organism>
<dbReference type="AlphaFoldDB" id="A0A1G2PTA6"/>
<dbReference type="Proteomes" id="UP000176951">
    <property type="component" value="Unassembled WGS sequence"/>
</dbReference>
<dbReference type="PANTHER" id="PTHR30510">
    <property type="entry name" value="UPF0229 PROTEIN YEAH"/>
    <property type="match status" value="1"/>
</dbReference>
<reference evidence="2 3" key="1">
    <citation type="journal article" date="2016" name="Nat. Commun.">
        <title>Thousands of microbial genomes shed light on interconnected biogeochemical processes in an aquifer system.</title>
        <authorList>
            <person name="Anantharaman K."/>
            <person name="Brown C.T."/>
            <person name="Hug L.A."/>
            <person name="Sharon I."/>
            <person name="Castelle C.J."/>
            <person name="Probst A.J."/>
            <person name="Thomas B.C."/>
            <person name="Singh A."/>
            <person name="Wilkins M.J."/>
            <person name="Karaoz U."/>
            <person name="Brodie E.L."/>
            <person name="Williams K.H."/>
            <person name="Hubbard S.S."/>
            <person name="Banfield J.F."/>
        </authorList>
    </citation>
    <scope>NUCLEOTIDE SEQUENCE [LARGE SCALE GENOMIC DNA]</scope>
</reference>
<evidence type="ECO:0008006" key="4">
    <source>
        <dbReference type="Google" id="ProtNLM"/>
    </source>
</evidence>
<protein>
    <recommendedName>
        <fullName evidence="4">DUF444 family protein</fullName>
    </recommendedName>
</protein>
<evidence type="ECO:0000313" key="2">
    <source>
        <dbReference type="EMBL" id="OHA51533.1"/>
    </source>
</evidence>
<proteinExistence type="predicted"/>
<feature type="compositionally biased region" description="Acidic residues" evidence="1">
    <location>
        <begin position="99"/>
        <end position="110"/>
    </location>
</feature>
<dbReference type="EMBL" id="MHSW01000021">
    <property type="protein sequence ID" value="OHA51533.1"/>
    <property type="molecule type" value="Genomic_DNA"/>
</dbReference>